<gene>
    <name evidence="1" type="ORF">ACOLOM_LOCUS12997</name>
</gene>
<sequence length="211" mass="22569">MVMETKDLRQAGATKTNREEARYRNDAEPNDDKLGDCAKLRCGQVARKPKRKRASSVDDDSNEDVPISALEPRERHARRKSEAGAHGRNQSRTRLEDILSDEDVVMSDATVEKAKPGPKPKKKAPTAAEKAAVKVAEPSKEKEDTPAKEEGPAKGKGKGKGAAAAGAATTTATGGRGKGKKDADAKPEKETTSATKPKETAKAAKKRKTED</sequence>
<dbReference type="EMBL" id="CAJVPT010056383">
    <property type="protein sequence ID" value="CAG8756728.1"/>
    <property type="molecule type" value="Genomic_DNA"/>
</dbReference>
<proteinExistence type="predicted"/>
<protein>
    <submittedName>
        <fullName evidence="1">16584_t:CDS:1</fullName>
    </submittedName>
</protein>
<organism evidence="1 2">
    <name type="scientific">Acaulospora colombiana</name>
    <dbReference type="NCBI Taxonomy" id="27376"/>
    <lineage>
        <taxon>Eukaryota</taxon>
        <taxon>Fungi</taxon>
        <taxon>Fungi incertae sedis</taxon>
        <taxon>Mucoromycota</taxon>
        <taxon>Glomeromycotina</taxon>
        <taxon>Glomeromycetes</taxon>
        <taxon>Diversisporales</taxon>
        <taxon>Acaulosporaceae</taxon>
        <taxon>Acaulospora</taxon>
    </lineage>
</organism>
<dbReference type="Proteomes" id="UP000789525">
    <property type="component" value="Unassembled WGS sequence"/>
</dbReference>
<keyword evidence="2" id="KW-1185">Reference proteome</keyword>
<accession>A0ACA9QKL0</accession>
<reference evidence="1" key="1">
    <citation type="submission" date="2021-06" db="EMBL/GenBank/DDBJ databases">
        <authorList>
            <person name="Kallberg Y."/>
            <person name="Tangrot J."/>
            <person name="Rosling A."/>
        </authorList>
    </citation>
    <scope>NUCLEOTIDE SEQUENCE</scope>
    <source>
        <strain evidence="1">CL356</strain>
    </source>
</reference>
<name>A0ACA9QKL0_9GLOM</name>
<evidence type="ECO:0000313" key="2">
    <source>
        <dbReference type="Proteomes" id="UP000789525"/>
    </source>
</evidence>
<comment type="caution">
    <text evidence="1">The sequence shown here is derived from an EMBL/GenBank/DDBJ whole genome shotgun (WGS) entry which is preliminary data.</text>
</comment>
<evidence type="ECO:0000313" key="1">
    <source>
        <dbReference type="EMBL" id="CAG8756728.1"/>
    </source>
</evidence>